<name>A0AAN9LW05_PHACN</name>
<keyword evidence="5" id="KW-1133">Transmembrane helix</keyword>
<evidence type="ECO:0000313" key="8">
    <source>
        <dbReference type="EMBL" id="KAK7341128.1"/>
    </source>
</evidence>
<dbReference type="InterPro" id="IPR012552">
    <property type="entry name" value="DVL"/>
</dbReference>
<dbReference type="PANTHER" id="PTHR47855">
    <property type="entry name" value="OS01G0525701 PROTEIN"/>
    <property type="match status" value="1"/>
</dbReference>
<dbReference type="GO" id="GO:0008285">
    <property type="term" value="P:negative regulation of cell population proliferation"/>
    <property type="evidence" value="ECO:0007669"/>
    <property type="project" value="InterPro"/>
</dbReference>
<keyword evidence="4" id="KW-0812">Transmembrane</keyword>
<dbReference type="EMBL" id="JAYMYR010000009">
    <property type="protein sequence ID" value="KAK7341128.1"/>
    <property type="molecule type" value="Genomic_DNA"/>
</dbReference>
<evidence type="ECO:0000256" key="4">
    <source>
        <dbReference type="ARBA" id="ARBA00022692"/>
    </source>
</evidence>
<evidence type="ECO:0000256" key="7">
    <source>
        <dbReference type="ARBA" id="ARBA00024340"/>
    </source>
</evidence>
<evidence type="ECO:0000256" key="5">
    <source>
        <dbReference type="ARBA" id="ARBA00022989"/>
    </source>
</evidence>
<evidence type="ECO:0000256" key="1">
    <source>
        <dbReference type="ARBA" id="ARBA00004162"/>
    </source>
</evidence>
<dbReference type="AlphaFoldDB" id="A0AAN9LW05"/>
<dbReference type="Pfam" id="PF08137">
    <property type="entry name" value="DVL"/>
    <property type="match status" value="1"/>
</dbReference>
<keyword evidence="6" id="KW-0472">Membrane</keyword>
<accession>A0AAN9LW05</accession>
<organism evidence="8 9">
    <name type="scientific">Phaseolus coccineus</name>
    <name type="common">Scarlet runner bean</name>
    <name type="synonym">Phaseolus multiflorus</name>
    <dbReference type="NCBI Taxonomy" id="3886"/>
    <lineage>
        <taxon>Eukaryota</taxon>
        <taxon>Viridiplantae</taxon>
        <taxon>Streptophyta</taxon>
        <taxon>Embryophyta</taxon>
        <taxon>Tracheophyta</taxon>
        <taxon>Spermatophyta</taxon>
        <taxon>Magnoliopsida</taxon>
        <taxon>eudicotyledons</taxon>
        <taxon>Gunneridae</taxon>
        <taxon>Pentapetalae</taxon>
        <taxon>rosids</taxon>
        <taxon>fabids</taxon>
        <taxon>Fabales</taxon>
        <taxon>Fabaceae</taxon>
        <taxon>Papilionoideae</taxon>
        <taxon>50 kb inversion clade</taxon>
        <taxon>NPAAA clade</taxon>
        <taxon>indigoferoid/millettioid clade</taxon>
        <taxon>Phaseoleae</taxon>
        <taxon>Phaseolus</taxon>
    </lineage>
</organism>
<sequence length="90" mass="10786">MPYKVHYMFEKEKRENKQSPIHAEKKMKFEAETIRVSKRRLMGKGMGALLKEGRGRFYILRRCIIMLLCSHDYSQELATTLYVFMHLETL</sequence>
<evidence type="ECO:0000256" key="2">
    <source>
        <dbReference type="ARBA" id="ARBA00022473"/>
    </source>
</evidence>
<keyword evidence="9" id="KW-1185">Reference proteome</keyword>
<evidence type="ECO:0000256" key="6">
    <source>
        <dbReference type="ARBA" id="ARBA00023136"/>
    </source>
</evidence>
<dbReference type="PANTHER" id="PTHR47855:SF5">
    <property type="match status" value="1"/>
</dbReference>
<dbReference type="GO" id="GO:0005886">
    <property type="term" value="C:plasma membrane"/>
    <property type="evidence" value="ECO:0007669"/>
    <property type="project" value="UniProtKB-SubCell"/>
</dbReference>
<reference evidence="8 9" key="1">
    <citation type="submission" date="2024-01" db="EMBL/GenBank/DDBJ databases">
        <title>The genomes of 5 underutilized Papilionoideae crops provide insights into root nodulation and disease resistanc.</title>
        <authorList>
            <person name="Jiang F."/>
        </authorList>
    </citation>
    <scope>NUCLEOTIDE SEQUENCE [LARGE SCALE GENOMIC DNA]</scope>
    <source>
        <strain evidence="8">JINMINGXINNONG_FW02</strain>
        <tissue evidence="8">Leaves</tissue>
    </source>
</reference>
<gene>
    <name evidence="8" type="ORF">VNO80_24053</name>
</gene>
<dbReference type="GO" id="GO:0048367">
    <property type="term" value="P:shoot system development"/>
    <property type="evidence" value="ECO:0007669"/>
    <property type="project" value="UniProtKB-ARBA"/>
</dbReference>
<keyword evidence="2" id="KW-0217">Developmental protein</keyword>
<comment type="subcellular location">
    <subcellularLocation>
        <location evidence="1">Cell membrane</location>
        <topology evidence="1">Single-pass membrane protein</topology>
    </subcellularLocation>
</comment>
<comment type="similarity">
    <text evidence="7">Belongs to the DVL/RTFL small polypeptides family.</text>
</comment>
<evidence type="ECO:0000313" key="9">
    <source>
        <dbReference type="Proteomes" id="UP001374584"/>
    </source>
</evidence>
<proteinExistence type="inferred from homology"/>
<dbReference type="Proteomes" id="UP001374584">
    <property type="component" value="Unassembled WGS sequence"/>
</dbReference>
<protein>
    <submittedName>
        <fullName evidence="8">Uncharacterized protein</fullName>
    </submittedName>
</protein>
<comment type="caution">
    <text evidence="8">The sequence shown here is derived from an EMBL/GenBank/DDBJ whole genome shotgun (WGS) entry which is preliminary data.</text>
</comment>
<keyword evidence="3" id="KW-1003">Cell membrane</keyword>
<dbReference type="InterPro" id="IPR052153">
    <property type="entry name" value="DVL/RTFL_small_peptides"/>
</dbReference>
<evidence type="ECO:0000256" key="3">
    <source>
        <dbReference type="ARBA" id="ARBA00022475"/>
    </source>
</evidence>